<dbReference type="PANTHER" id="PTHR42085">
    <property type="entry name" value="F-BOX DOMAIN-CONTAINING PROTEIN"/>
    <property type="match status" value="1"/>
</dbReference>
<evidence type="ECO:0000313" key="3">
    <source>
        <dbReference type="EMBL" id="KXH56357.1"/>
    </source>
</evidence>
<dbReference type="Pfam" id="PF24864">
    <property type="entry name" value="DUF7730"/>
    <property type="match status" value="1"/>
</dbReference>
<keyword evidence="4" id="KW-1185">Reference proteome</keyword>
<proteinExistence type="predicted"/>
<dbReference type="PANTHER" id="PTHR42085:SF1">
    <property type="entry name" value="F-BOX DOMAIN-CONTAINING PROTEIN"/>
    <property type="match status" value="1"/>
</dbReference>
<sequence>MSCKTSRKTKSRLRGVKKLRKQSQSLARFFKTFRFLDLPPELRTKIYEFALICCDVISITRIFHKEDCTNRRKLAILHHQNCRLANRDTHPVAELLQTCKKIRHDTSFMLYNSNAFGFEDVPTLILWLEMIGPANRTALRSLMIEAVCCYGQASITSWLDPLHIYDSNPSFLMAPFRDPYRELTAEIGDLLSESMLLEALSLPCSYSFWRLPVLTIRPRDAYPVPWPTQIARRIAETLFKDFHAFFEKRLLLEKNTEKLSKVIMVNAISKKDRNKTWSPAVEDVLTKIEEGAGHLNVLLKHLQHIQGGGKPSQFSLPEIMSPSGPVVATVHPMTAHPELKVQIELAAVLRASPAAFESNVQRPSQYYEKAAIGEERKIVNRSCWIFMTPRRDGYITSLRSSNLKPEKNVAETRETEVFPASERNKHFASAHAPRFPVSTSWQGAFSNGARGRFPKRVSKPEGPVITISVSHTREPEPRPDSKAWKGGGGGGGGGAKSPVDGVSGSCDDKCQASLARTAQPTASRLLWRRQKHGGEKKEAKAQGLEAAETWITLLGGYAYA</sequence>
<reference evidence="3 4" key="1">
    <citation type="submission" date="2014-02" db="EMBL/GenBank/DDBJ databases">
        <title>The genome sequence of Colletotrichum nymphaeae SA-01.</title>
        <authorList>
            <person name="Baroncelli R."/>
            <person name="Thon M.R."/>
        </authorList>
    </citation>
    <scope>NUCLEOTIDE SEQUENCE [LARGE SCALE GENOMIC DNA]</scope>
    <source>
        <strain evidence="3 4">SA-01</strain>
    </source>
</reference>
<dbReference type="Proteomes" id="UP000070054">
    <property type="component" value="Unassembled WGS sequence"/>
</dbReference>
<feature type="compositionally biased region" description="Gly residues" evidence="1">
    <location>
        <begin position="485"/>
        <end position="495"/>
    </location>
</feature>
<name>A0A135U7J6_9PEZI</name>
<protein>
    <recommendedName>
        <fullName evidence="2">DUF7730 domain-containing protein</fullName>
    </recommendedName>
</protein>
<dbReference type="OrthoDB" id="4839666at2759"/>
<dbReference type="EMBL" id="JEMN01000791">
    <property type="protein sequence ID" value="KXH56357.1"/>
    <property type="molecule type" value="Genomic_DNA"/>
</dbReference>
<comment type="caution">
    <text evidence="3">The sequence shown here is derived from an EMBL/GenBank/DDBJ whole genome shotgun (WGS) entry which is preliminary data.</text>
</comment>
<feature type="compositionally biased region" description="Basic and acidic residues" evidence="1">
    <location>
        <begin position="471"/>
        <end position="483"/>
    </location>
</feature>
<dbReference type="InterPro" id="IPR056632">
    <property type="entry name" value="DUF7730"/>
</dbReference>
<accession>A0A135U7J6</accession>
<feature type="domain" description="DUF7730" evidence="2">
    <location>
        <begin position="35"/>
        <end position="145"/>
    </location>
</feature>
<dbReference type="AlphaFoldDB" id="A0A135U7J6"/>
<gene>
    <name evidence="3" type="ORF">CNYM01_00237</name>
</gene>
<feature type="region of interest" description="Disordered" evidence="1">
    <location>
        <begin position="517"/>
        <end position="543"/>
    </location>
</feature>
<evidence type="ECO:0000259" key="2">
    <source>
        <dbReference type="Pfam" id="PF24864"/>
    </source>
</evidence>
<dbReference type="InterPro" id="IPR038883">
    <property type="entry name" value="AN11006-like"/>
</dbReference>
<feature type="region of interest" description="Disordered" evidence="1">
    <location>
        <begin position="470"/>
        <end position="500"/>
    </location>
</feature>
<evidence type="ECO:0000256" key="1">
    <source>
        <dbReference type="SAM" id="MobiDB-lite"/>
    </source>
</evidence>
<evidence type="ECO:0000313" key="4">
    <source>
        <dbReference type="Proteomes" id="UP000070054"/>
    </source>
</evidence>
<organism evidence="3 4">
    <name type="scientific">Colletotrichum nymphaeae SA-01</name>
    <dbReference type="NCBI Taxonomy" id="1460502"/>
    <lineage>
        <taxon>Eukaryota</taxon>
        <taxon>Fungi</taxon>
        <taxon>Dikarya</taxon>
        <taxon>Ascomycota</taxon>
        <taxon>Pezizomycotina</taxon>
        <taxon>Sordariomycetes</taxon>
        <taxon>Hypocreomycetidae</taxon>
        <taxon>Glomerellales</taxon>
        <taxon>Glomerellaceae</taxon>
        <taxon>Colletotrichum</taxon>
        <taxon>Colletotrichum acutatum species complex</taxon>
    </lineage>
</organism>